<keyword evidence="3" id="KW-1185">Reference proteome</keyword>
<gene>
    <name evidence="2" type="ORF">MKW98_016741</name>
</gene>
<name>A0AAD4TJ71_9MAGN</name>
<feature type="compositionally biased region" description="Polar residues" evidence="1">
    <location>
        <begin position="153"/>
        <end position="162"/>
    </location>
</feature>
<protein>
    <submittedName>
        <fullName evidence="2">Uncharacterized protein</fullName>
    </submittedName>
</protein>
<evidence type="ECO:0000313" key="2">
    <source>
        <dbReference type="EMBL" id="KAI3960017.1"/>
    </source>
</evidence>
<dbReference type="AlphaFoldDB" id="A0AAD4TJ71"/>
<reference evidence="2" key="1">
    <citation type="submission" date="2022-04" db="EMBL/GenBank/DDBJ databases">
        <title>A functionally conserved STORR gene fusion in Papaver species that diverged 16.8 million years ago.</title>
        <authorList>
            <person name="Catania T."/>
        </authorList>
    </citation>
    <scope>NUCLEOTIDE SEQUENCE</scope>
    <source>
        <strain evidence="2">S-188037</strain>
    </source>
</reference>
<proteinExistence type="predicted"/>
<feature type="compositionally biased region" description="Basic and acidic residues" evidence="1">
    <location>
        <begin position="116"/>
        <end position="140"/>
    </location>
</feature>
<feature type="region of interest" description="Disordered" evidence="1">
    <location>
        <begin position="45"/>
        <end position="162"/>
    </location>
</feature>
<dbReference type="Proteomes" id="UP001202328">
    <property type="component" value="Unassembled WGS sequence"/>
</dbReference>
<sequence>MRKTRDRLANKDGLEASTIVSGTCIPLRSPRVSEQVQCRQLVDTEKKRGNKRCNKSVDSDAVTRRVADKARRSSMSQNERDQILETRHAAYQMRRPRVSDATNEEHGAGTSDFGTDSERKNKRPLEMDQLPEHHIKDRGKSVRIGGNNDEEAGTSSSKLKQQ</sequence>
<comment type="caution">
    <text evidence="2">The sequence shown here is derived from an EMBL/GenBank/DDBJ whole genome shotgun (WGS) entry which is preliminary data.</text>
</comment>
<dbReference type="EMBL" id="JAJJMB010000948">
    <property type="protein sequence ID" value="KAI3960017.1"/>
    <property type="molecule type" value="Genomic_DNA"/>
</dbReference>
<accession>A0AAD4TJ71</accession>
<evidence type="ECO:0000256" key="1">
    <source>
        <dbReference type="SAM" id="MobiDB-lite"/>
    </source>
</evidence>
<organism evidence="2 3">
    <name type="scientific">Papaver atlanticum</name>
    <dbReference type="NCBI Taxonomy" id="357466"/>
    <lineage>
        <taxon>Eukaryota</taxon>
        <taxon>Viridiplantae</taxon>
        <taxon>Streptophyta</taxon>
        <taxon>Embryophyta</taxon>
        <taxon>Tracheophyta</taxon>
        <taxon>Spermatophyta</taxon>
        <taxon>Magnoliopsida</taxon>
        <taxon>Ranunculales</taxon>
        <taxon>Papaveraceae</taxon>
        <taxon>Papaveroideae</taxon>
        <taxon>Papaver</taxon>
    </lineage>
</organism>
<evidence type="ECO:0000313" key="3">
    <source>
        <dbReference type="Proteomes" id="UP001202328"/>
    </source>
</evidence>
<feature type="compositionally biased region" description="Basic and acidic residues" evidence="1">
    <location>
        <begin position="55"/>
        <end position="71"/>
    </location>
</feature>
<feature type="compositionally biased region" description="Basic and acidic residues" evidence="1">
    <location>
        <begin position="78"/>
        <end position="88"/>
    </location>
</feature>